<dbReference type="InterPro" id="IPR019213">
    <property type="entry name" value="EhaD-like"/>
</dbReference>
<dbReference type="Pfam" id="PF09881">
    <property type="entry name" value="EhaD"/>
    <property type="match status" value="1"/>
</dbReference>
<proteinExistence type="predicted"/>
<name>A0A832YS76_9EURY</name>
<comment type="caution">
    <text evidence="2">The sequence shown here is derived from an EMBL/GenBank/DDBJ whole genome shotgun (WGS) entry which is preliminary data.</text>
</comment>
<dbReference type="Proteomes" id="UP000605144">
    <property type="component" value="Unassembled WGS sequence"/>
</dbReference>
<evidence type="ECO:0000256" key="1">
    <source>
        <dbReference type="SAM" id="Phobius"/>
    </source>
</evidence>
<feature type="transmembrane region" description="Helical" evidence="1">
    <location>
        <begin position="53"/>
        <end position="73"/>
    </location>
</feature>
<reference evidence="2" key="1">
    <citation type="journal article" date="2020" name="ISME J.">
        <title>Gammaproteobacteria mediating utilization of methyl-, sulfur- and petroleum organic compounds in deep ocean hydrothermal plumes.</title>
        <authorList>
            <person name="Zhou Z."/>
            <person name="Liu Y."/>
            <person name="Pan J."/>
            <person name="Cron B.R."/>
            <person name="Toner B.M."/>
            <person name="Anantharaman K."/>
            <person name="Breier J.A."/>
            <person name="Dick G.J."/>
            <person name="Li M."/>
        </authorList>
    </citation>
    <scope>NUCLEOTIDE SEQUENCE</scope>
    <source>
        <strain evidence="2">SZUA-1385</strain>
    </source>
</reference>
<evidence type="ECO:0000313" key="3">
    <source>
        <dbReference type="Proteomes" id="UP000605144"/>
    </source>
</evidence>
<feature type="transmembrane region" description="Helical" evidence="1">
    <location>
        <begin position="29"/>
        <end position="47"/>
    </location>
</feature>
<evidence type="ECO:0000313" key="2">
    <source>
        <dbReference type="EMBL" id="HIP17248.1"/>
    </source>
</evidence>
<gene>
    <name evidence="2" type="ORF">EYG76_02960</name>
</gene>
<keyword evidence="1" id="KW-0472">Membrane</keyword>
<feature type="transmembrane region" description="Helical" evidence="1">
    <location>
        <begin position="6"/>
        <end position="22"/>
    </location>
</feature>
<keyword evidence="1" id="KW-1133">Transmembrane helix</keyword>
<keyword evidence="1" id="KW-0812">Transmembrane</keyword>
<organism evidence="2 3">
    <name type="scientific">Methanothermococcus okinawensis</name>
    <dbReference type="NCBI Taxonomy" id="155863"/>
    <lineage>
        <taxon>Archaea</taxon>
        <taxon>Methanobacteriati</taxon>
        <taxon>Methanobacteriota</taxon>
        <taxon>Methanomada group</taxon>
        <taxon>Methanococci</taxon>
        <taxon>Methanococcales</taxon>
        <taxon>Methanococcaceae</taxon>
        <taxon>Methanothermococcus</taxon>
    </lineage>
</organism>
<dbReference type="AlphaFoldDB" id="A0A832YS76"/>
<sequence>MEILPLVSFFLTVLGGIGIILHTDYLDKIIMFSFLEAGLVGIITSFYYLDVAIIFSILVPVSATILLLGSLRYTHIKRSKKKYGSKLPILTK</sequence>
<dbReference type="EMBL" id="DQSV01000056">
    <property type="protein sequence ID" value="HIP17248.1"/>
    <property type="molecule type" value="Genomic_DNA"/>
</dbReference>
<accession>A0A832YS76</accession>
<protein>
    <submittedName>
        <fullName evidence="2">DUF2108 domain-containing protein</fullName>
    </submittedName>
</protein>